<feature type="compositionally biased region" description="Acidic residues" evidence="1">
    <location>
        <begin position="449"/>
        <end position="459"/>
    </location>
</feature>
<feature type="compositionally biased region" description="Basic and acidic residues" evidence="1">
    <location>
        <begin position="164"/>
        <end position="184"/>
    </location>
</feature>
<dbReference type="InterPro" id="IPR001387">
    <property type="entry name" value="Cro/C1-type_HTH"/>
</dbReference>
<evidence type="ECO:0008006" key="4">
    <source>
        <dbReference type="Google" id="ProtNLM"/>
    </source>
</evidence>
<comment type="caution">
    <text evidence="2">The sequence shown here is derived from an EMBL/GenBank/DDBJ whole genome shotgun (WGS) entry which is preliminary data.</text>
</comment>
<gene>
    <name evidence="2" type="ORF">EBB54_28855</name>
</gene>
<protein>
    <recommendedName>
        <fullName evidence="4">XRE family transcriptional regulator</fullName>
    </recommendedName>
</protein>
<accession>A0A426DQ74</accession>
<proteinExistence type="predicted"/>
<keyword evidence="3" id="KW-1185">Reference proteome</keyword>
<sequence length="541" mass="59480">MEDLSFGEQVKIILSRKGMTIKELAEQIEATTKKKMSRQNLTQRLGRDNFQEKDMRMIAAILGCPFQLSIFPLENGAGEKAEPMEELLLKYVKHPKAQPKKKKDDMEDGYYQQVLVFDQDSPGIAASDADADGVAALDAGVPGMMSDADRESVSDAGAAGAMADTDRESSSDADAQDKAADPGREAVAPAGAFDPFAEDSDFDEDDDLLEIDILDPEDSEDLDEADLLYGGFKTKRIDRAAILAAARKAEEEKWDAITGTRDRTEEARGQELRSQGTAAEAADGAEENHTSDALRQSGPAERINAAGEERRPEAQGAGTDYSTEPRGSGADRSTEARDAGADPALEIPGAAVDAESSVESQYQNDVPKAASGDREASGTKEQDFGRKAAEEKEPTAAEERDLTIGELYMIHKELDELEETLHPRADVSMEVPAQAAPTDPEPIYAAGQEEPEEDPEPEDFEPVIRYEDAEENLELGEMNPYTGREYQTNSVRMHPSRIGYVQVYDRFQHGWTDMTEWAFLGYQERKKTLLGRDYEPPIYLD</sequence>
<evidence type="ECO:0000313" key="3">
    <source>
        <dbReference type="Proteomes" id="UP000274920"/>
    </source>
</evidence>
<name>A0A426DQ74_9FIRM</name>
<dbReference type="EMBL" id="RHJS01000002">
    <property type="protein sequence ID" value="RRK34896.1"/>
    <property type="molecule type" value="Genomic_DNA"/>
</dbReference>
<evidence type="ECO:0000256" key="1">
    <source>
        <dbReference type="SAM" id="MobiDB-lite"/>
    </source>
</evidence>
<dbReference type="AlphaFoldDB" id="A0A426DQ74"/>
<feature type="compositionally biased region" description="Basic and acidic residues" evidence="1">
    <location>
        <begin position="371"/>
        <end position="401"/>
    </location>
</feature>
<feature type="compositionally biased region" description="Acidic residues" evidence="1">
    <location>
        <begin position="196"/>
        <end position="208"/>
    </location>
</feature>
<evidence type="ECO:0000313" key="2">
    <source>
        <dbReference type="EMBL" id="RRK34896.1"/>
    </source>
</evidence>
<feature type="region of interest" description="Disordered" evidence="1">
    <location>
        <begin position="247"/>
        <end position="401"/>
    </location>
</feature>
<feature type="region of interest" description="Disordered" evidence="1">
    <location>
        <begin position="434"/>
        <end position="459"/>
    </location>
</feature>
<dbReference type="CDD" id="cd00093">
    <property type="entry name" value="HTH_XRE"/>
    <property type="match status" value="1"/>
</dbReference>
<dbReference type="RefSeq" id="WP_125130141.1">
    <property type="nucleotide sequence ID" value="NZ_RHJS01000002.1"/>
</dbReference>
<reference evidence="2" key="1">
    <citation type="submission" date="2018-10" db="EMBL/GenBank/DDBJ databases">
        <title>Schaedlerella arabinophila gen. nov. sp. nov., isolated from the mouse intestinal tract and comparative analysis with the genome of the closely related altered Schaedler flora strain ASF502.</title>
        <authorList>
            <person name="Miyake S."/>
            <person name="Soh M."/>
            <person name="Seedorf H."/>
        </authorList>
    </citation>
    <scope>NUCLEOTIDE SEQUENCE [LARGE SCALE GENOMIC DNA]</scope>
    <source>
        <strain evidence="2">DSM 106076</strain>
    </source>
</reference>
<organism evidence="2 3">
    <name type="scientific">Schaedlerella arabinosiphila</name>
    <dbReference type="NCBI Taxonomy" id="2044587"/>
    <lineage>
        <taxon>Bacteria</taxon>
        <taxon>Bacillati</taxon>
        <taxon>Bacillota</taxon>
        <taxon>Clostridia</taxon>
        <taxon>Lachnospirales</taxon>
        <taxon>Lachnospiraceae</taxon>
        <taxon>Schaedlerella</taxon>
    </lineage>
</organism>
<feature type="region of interest" description="Disordered" evidence="1">
    <location>
        <begin position="145"/>
        <end position="208"/>
    </location>
</feature>
<dbReference type="Proteomes" id="UP000274920">
    <property type="component" value="Unassembled WGS sequence"/>
</dbReference>
<feature type="compositionally biased region" description="Basic and acidic residues" evidence="1">
    <location>
        <begin position="247"/>
        <end position="271"/>
    </location>
</feature>